<dbReference type="InterPro" id="IPR003439">
    <property type="entry name" value="ABC_transporter-like_ATP-bd"/>
</dbReference>
<proteinExistence type="inferred from homology"/>
<dbReference type="GO" id="GO:0022857">
    <property type="term" value="F:transmembrane transporter activity"/>
    <property type="evidence" value="ECO:0007669"/>
    <property type="project" value="UniProtKB-ARBA"/>
</dbReference>
<gene>
    <name evidence="6" type="ordered locus">MYPU_7730</name>
</gene>
<dbReference type="GO" id="GO:0098796">
    <property type="term" value="C:membrane protein complex"/>
    <property type="evidence" value="ECO:0007669"/>
    <property type="project" value="UniProtKB-ARBA"/>
</dbReference>
<dbReference type="Proteomes" id="UP000000528">
    <property type="component" value="Chromosome"/>
</dbReference>
<dbReference type="SMART" id="SM00382">
    <property type="entry name" value="AAA"/>
    <property type="match status" value="1"/>
</dbReference>
<keyword evidence="2" id="KW-0813">Transport</keyword>
<keyword evidence="7" id="KW-1185">Reference proteome</keyword>
<feature type="domain" description="ABC transporter" evidence="5">
    <location>
        <begin position="68"/>
        <end position="301"/>
    </location>
</feature>
<dbReference type="BioCyc" id="MPUL272635:G1GT6-782-MONOMER"/>
<comment type="similarity">
    <text evidence="1">Belongs to the ABC transporter superfamily.</text>
</comment>
<dbReference type="InterPro" id="IPR003593">
    <property type="entry name" value="AAA+_ATPase"/>
</dbReference>
<evidence type="ECO:0000256" key="3">
    <source>
        <dbReference type="ARBA" id="ARBA00022741"/>
    </source>
</evidence>
<keyword evidence="3" id="KW-0547">Nucleotide-binding</keyword>
<dbReference type="Pfam" id="PF00005">
    <property type="entry name" value="ABC_tran"/>
    <property type="match status" value="1"/>
</dbReference>
<dbReference type="eggNOG" id="COG1136">
    <property type="taxonomic scope" value="Bacteria"/>
</dbReference>
<dbReference type="STRING" id="272635.gene:17577384"/>
<dbReference type="PANTHER" id="PTHR42798">
    <property type="entry name" value="LIPOPROTEIN-RELEASING SYSTEM ATP-BINDING PROTEIN LOLD"/>
    <property type="match status" value="1"/>
</dbReference>
<dbReference type="InterPro" id="IPR017911">
    <property type="entry name" value="MacB-like_ATP-bd"/>
</dbReference>
<dbReference type="AlphaFoldDB" id="Q98PF0"/>
<keyword evidence="4 6" id="KW-0067">ATP-binding</keyword>
<dbReference type="PIR" id="E90608">
    <property type="entry name" value="E90608"/>
</dbReference>
<reference evidence="6 7" key="1">
    <citation type="journal article" date="2001" name="Nucleic Acids Res.">
        <title>The complete genome sequence of the murine respiratory pathogen Mycoplasma pulmonis.</title>
        <authorList>
            <person name="Chambaud I."/>
            <person name="Heilig R."/>
            <person name="Ferris S."/>
            <person name="Barbe V."/>
            <person name="Samson D."/>
            <person name="Galisson F."/>
            <person name="Moszer I."/>
            <person name="Dybvig K."/>
            <person name="Wroblewski H."/>
            <person name="Viari A."/>
            <person name="Rocha E.P.C."/>
            <person name="Blanchard A."/>
        </authorList>
    </citation>
    <scope>NUCLEOTIDE SEQUENCE [LARGE SCALE GENOMIC DNA]</scope>
    <source>
        <strain evidence="6 7">UAB CTIP</strain>
    </source>
</reference>
<evidence type="ECO:0000313" key="6">
    <source>
        <dbReference type="EMBL" id="CAC13946.1"/>
    </source>
</evidence>
<evidence type="ECO:0000313" key="7">
    <source>
        <dbReference type="Proteomes" id="UP000000528"/>
    </source>
</evidence>
<dbReference type="CDD" id="cd03255">
    <property type="entry name" value="ABC_MJ0796_LolCDE_FtsE"/>
    <property type="match status" value="1"/>
</dbReference>
<dbReference type="HOGENOM" id="CLU_000604_1_22_14"/>
<dbReference type="PROSITE" id="PS50893">
    <property type="entry name" value="ABC_TRANSPORTER_2"/>
    <property type="match status" value="1"/>
</dbReference>
<evidence type="ECO:0000259" key="5">
    <source>
        <dbReference type="PROSITE" id="PS50893"/>
    </source>
</evidence>
<dbReference type="RefSeq" id="WP_010925573.1">
    <property type="nucleotide sequence ID" value="NC_002771.1"/>
</dbReference>
<protein>
    <submittedName>
        <fullName evidence="6">ABC TRANSPORTER ATP-BINDING PROTEIN</fullName>
    </submittedName>
</protein>
<accession>Q98PF0</accession>
<evidence type="ECO:0000256" key="4">
    <source>
        <dbReference type="ARBA" id="ARBA00022840"/>
    </source>
</evidence>
<dbReference type="InterPro" id="IPR027417">
    <property type="entry name" value="P-loop_NTPase"/>
</dbReference>
<dbReference type="InterPro" id="IPR017871">
    <property type="entry name" value="ABC_transporter-like_CS"/>
</dbReference>
<dbReference type="EMBL" id="AL445565">
    <property type="protein sequence ID" value="CAC13946.1"/>
    <property type="molecule type" value="Genomic_DNA"/>
</dbReference>
<dbReference type="SUPFAM" id="SSF52540">
    <property type="entry name" value="P-loop containing nucleoside triphosphate hydrolases"/>
    <property type="match status" value="1"/>
</dbReference>
<evidence type="ECO:0000256" key="2">
    <source>
        <dbReference type="ARBA" id="ARBA00022448"/>
    </source>
</evidence>
<dbReference type="FunFam" id="3.40.50.300:FF:000032">
    <property type="entry name" value="Export ABC transporter ATP-binding protein"/>
    <property type="match status" value="1"/>
</dbReference>
<sequence>MNKKDEKAKIKEKTITFDSIEAMNTSLIEIGQSPQADWKTLKIINRANNKKRKADARKKFKNLPGNIIDVVNVSKIYTSGNLVTSVLKGVNFHIKKGEFVILYGKSGSGKSTLLNLISGLDRPTKGDVVVNDVNLPYLSNNELTKFRRLNVSFIFQSYNLLENITGFDNVETGDYLQKDKSKKMDIHKLFEIFDLEDVKYKFPAQMSGGQKQRISILRALTKNTDLIFADEPTGALDEKTTLIVLDILQKINQQTGTTIIMVSHNPFMAPIAHKVIRLKEGLIERVEINKKPLSPHEIKWS</sequence>
<dbReference type="PROSITE" id="PS00211">
    <property type="entry name" value="ABC_TRANSPORTER_1"/>
    <property type="match status" value="1"/>
</dbReference>
<dbReference type="Gene3D" id="3.40.50.300">
    <property type="entry name" value="P-loop containing nucleotide triphosphate hydrolases"/>
    <property type="match status" value="1"/>
</dbReference>
<dbReference type="GO" id="GO:0005524">
    <property type="term" value="F:ATP binding"/>
    <property type="evidence" value="ECO:0007669"/>
    <property type="project" value="UniProtKB-KW"/>
</dbReference>
<dbReference type="KEGG" id="mpu:MYPU_7730"/>
<evidence type="ECO:0000256" key="1">
    <source>
        <dbReference type="ARBA" id="ARBA00005417"/>
    </source>
</evidence>
<organism evidence="7">
    <name type="scientific">Mycoplasmopsis pulmonis (strain UAB CTIP)</name>
    <name type="common">Mycoplasma pulmonis</name>
    <dbReference type="NCBI Taxonomy" id="272635"/>
    <lineage>
        <taxon>Bacteria</taxon>
        <taxon>Bacillati</taxon>
        <taxon>Mycoplasmatota</taxon>
        <taxon>Mycoplasmoidales</taxon>
        <taxon>Metamycoplasmataceae</taxon>
        <taxon>Mycoplasmopsis</taxon>
    </lineage>
</organism>
<name>Q98PF0_MYCPU</name>
<dbReference type="GO" id="GO:0016887">
    <property type="term" value="F:ATP hydrolysis activity"/>
    <property type="evidence" value="ECO:0007669"/>
    <property type="project" value="InterPro"/>
</dbReference>
<dbReference type="PANTHER" id="PTHR42798:SF2">
    <property type="entry name" value="ABC TRANSPORTER ATP-BINDING PROTEIN MG467-RELATED"/>
    <property type="match status" value="1"/>
</dbReference>